<dbReference type="Proteomes" id="UP000195781">
    <property type="component" value="Unassembled WGS sequence"/>
</dbReference>
<dbReference type="InterPro" id="IPR036412">
    <property type="entry name" value="HAD-like_sf"/>
</dbReference>
<dbReference type="RefSeq" id="WP_094335502.1">
    <property type="nucleotide sequence ID" value="NZ_NFIE01000010.1"/>
</dbReference>
<dbReference type="SUPFAM" id="SSF56784">
    <property type="entry name" value="HAD-like"/>
    <property type="match status" value="1"/>
</dbReference>
<name>A0A1Y3Y001_9ACTN</name>
<dbReference type="Gene3D" id="3.30.1240.10">
    <property type="match status" value="1"/>
</dbReference>
<evidence type="ECO:0000313" key="1">
    <source>
        <dbReference type="EMBL" id="OUN88689.1"/>
    </source>
</evidence>
<dbReference type="NCBIfam" id="TIGR01484">
    <property type="entry name" value="HAD-SF-IIB"/>
    <property type="match status" value="1"/>
</dbReference>
<dbReference type="PANTHER" id="PTHR10000:SF8">
    <property type="entry name" value="HAD SUPERFAMILY HYDROLASE-LIKE, TYPE 3"/>
    <property type="match status" value="1"/>
</dbReference>
<dbReference type="OrthoDB" id="3180855at2"/>
<keyword evidence="2" id="KW-1185">Reference proteome</keyword>
<gene>
    <name evidence="1" type="ORF">B5G02_05585</name>
</gene>
<dbReference type="InterPro" id="IPR023214">
    <property type="entry name" value="HAD_sf"/>
</dbReference>
<organism evidence="1 2">
    <name type="scientific">[Collinsella] massiliensis</name>
    <dbReference type="NCBI Taxonomy" id="1232426"/>
    <lineage>
        <taxon>Bacteria</taxon>
        <taxon>Bacillati</taxon>
        <taxon>Actinomycetota</taxon>
        <taxon>Coriobacteriia</taxon>
        <taxon>Coriobacteriales</taxon>
        <taxon>Coriobacteriaceae</taxon>
        <taxon>Enorma</taxon>
    </lineage>
</organism>
<reference evidence="2" key="1">
    <citation type="submission" date="2017-04" db="EMBL/GenBank/DDBJ databases">
        <title>Function of individual gut microbiota members based on whole genome sequencing of pure cultures obtained from chicken caecum.</title>
        <authorList>
            <person name="Medvecky M."/>
            <person name="Cejkova D."/>
            <person name="Polansky O."/>
            <person name="Karasova D."/>
            <person name="Kubasova T."/>
            <person name="Cizek A."/>
            <person name="Rychlik I."/>
        </authorList>
    </citation>
    <scope>NUCLEOTIDE SEQUENCE [LARGE SCALE GENOMIC DNA]</scope>
    <source>
        <strain evidence="2">An5</strain>
    </source>
</reference>
<proteinExistence type="predicted"/>
<dbReference type="PANTHER" id="PTHR10000">
    <property type="entry name" value="PHOSPHOSERINE PHOSPHATASE"/>
    <property type="match status" value="1"/>
</dbReference>
<protein>
    <recommendedName>
        <fullName evidence="3">Haloacid dehalogenase</fullName>
    </recommendedName>
</protein>
<accession>A0A1Y3Y001</accession>
<dbReference type="Gene3D" id="3.40.50.1000">
    <property type="entry name" value="HAD superfamily/HAD-like"/>
    <property type="match status" value="1"/>
</dbReference>
<evidence type="ECO:0000313" key="2">
    <source>
        <dbReference type="Proteomes" id="UP000195781"/>
    </source>
</evidence>
<dbReference type="AlphaFoldDB" id="A0A1Y3Y001"/>
<dbReference type="Pfam" id="PF08282">
    <property type="entry name" value="Hydrolase_3"/>
    <property type="match status" value="1"/>
</dbReference>
<sequence>MQPIKLILSDIDGTIMPRGRDHVSERTRLAFHAALDAGIVAGVASGRAVTQIPPFFSGDAACCATCITTNGLAIYHDGERIAYGMPSRAALERLMDVLGDVPRAGLVAFEGSQPYLCCGERADMAPVVYDYAQVAIESAGLPDFEIQKANVFVDGDMAQTVALCAQLNDAFEELDFDVPMRGFLNIMPAGWNKGSAVRRLCEHLGISTEEVAVFGDAGNDLAMFEVVGHPVAVAGATPEAAAAARWHIGRCEDDAVAQAIEALAAGSWPFSA</sequence>
<dbReference type="GO" id="GO:0005829">
    <property type="term" value="C:cytosol"/>
    <property type="evidence" value="ECO:0007669"/>
    <property type="project" value="TreeGrafter"/>
</dbReference>
<dbReference type="GO" id="GO:0016791">
    <property type="term" value="F:phosphatase activity"/>
    <property type="evidence" value="ECO:0007669"/>
    <property type="project" value="TreeGrafter"/>
</dbReference>
<evidence type="ECO:0008006" key="3">
    <source>
        <dbReference type="Google" id="ProtNLM"/>
    </source>
</evidence>
<comment type="caution">
    <text evidence="1">The sequence shown here is derived from an EMBL/GenBank/DDBJ whole genome shotgun (WGS) entry which is preliminary data.</text>
</comment>
<dbReference type="EMBL" id="NFIE01000010">
    <property type="protein sequence ID" value="OUN88689.1"/>
    <property type="molecule type" value="Genomic_DNA"/>
</dbReference>
<dbReference type="GO" id="GO:0000287">
    <property type="term" value="F:magnesium ion binding"/>
    <property type="evidence" value="ECO:0007669"/>
    <property type="project" value="TreeGrafter"/>
</dbReference>
<dbReference type="InterPro" id="IPR006379">
    <property type="entry name" value="HAD-SF_hydro_IIB"/>
</dbReference>